<keyword evidence="14 17" id="KW-0472">Membrane</keyword>
<dbReference type="InterPro" id="IPR023214">
    <property type="entry name" value="HAD_sf"/>
</dbReference>
<evidence type="ECO:0000256" key="2">
    <source>
        <dbReference type="ARBA" id="ARBA00006024"/>
    </source>
</evidence>
<keyword evidence="11" id="KW-0460">Magnesium</keyword>
<dbReference type="SUPFAM" id="SSF56784">
    <property type="entry name" value="HAD-like"/>
    <property type="match status" value="1"/>
</dbReference>
<evidence type="ECO:0000256" key="4">
    <source>
        <dbReference type="ARBA" id="ARBA00022539"/>
    </source>
</evidence>
<dbReference type="InterPro" id="IPR023298">
    <property type="entry name" value="ATPase_P-typ_TM_dom_sf"/>
</dbReference>
<dbReference type="SUPFAM" id="SSF55008">
    <property type="entry name" value="HMA, heavy metal-associated domain"/>
    <property type="match status" value="1"/>
</dbReference>
<evidence type="ECO:0000256" key="13">
    <source>
        <dbReference type="ARBA" id="ARBA00022989"/>
    </source>
</evidence>
<evidence type="ECO:0000256" key="8">
    <source>
        <dbReference type="ARBA" id="ARBA00022741"/>
    </source>
</evidence>
<dbReference type="Gene3D" id="3.30.70.100">
    <property type="match status" value="1"/>
</dbReference>
<dbReference type="OrthoDB" id="9760364at2"/>
<dbReference type="GO" id="GO:0046872">
    <property type="term" value="F:metal ion binding"/>
    <property type="evidence" value="ECO:0007669"/>
    <property type="project" value="UniProtKB-KW"/>
</dbReference>
<feature type="transmembrane region" description="Helical" evidence="17">
    <location>
        <begin position="118"/>
        <end position="135"/>
    </location>
</feature>
<keyword evidence="20" id="KW-1185">Reference proteome</keyword>
<evidence type="ECO:0000256" key="6">
    <source>
        <dbReference type="ARBA" id="ARBA00022692"/>
    </source>
</evidence>
<keyword evidence="8 17" id="KW-0547">Nucleotide-binding</keyword>
<keyword evidence="12" id="KW-1278">Translocase</keyword>
<dbReference type="EC" id="3.6.3.3" evidence="19"/>
<evidence type="ECO:0000256" key="11">
    <source>
        <dbReference type="ARBA" id="ARBA00022842"/>
    </source>
</evidence>
<feature type="transmembrane region" description="Helical" evidence="17">
    <location>
        <begin position="699"/>
        <end position="718"/>
    </location>
</feature>
<dbReference type="InterPro" id="IPR008250">
    <property type="entry name" value="ATPase_P-typ_transduc_dom_A_sf"/>
</dbReference>
<feature type="transmembrane region" description="Helical" evidence="17">
    <location>
        <begin position="373"/>
        <end position="394"/>
    </location>
</feature>
<keyword evidence="3 17" id="KW-1003">Cell membrane</keyword>
<keyword evidence="4" id="KW-0104">Cadmium</keyword>
<evidence type="ECO:0000256" key="14">
    <source>
        <dbReference type="ARBA" id="ARBA00023136"/>
    </source>
</evidence>
<gene>
    <name evidence="19" type="primary">cadA_6</name>
    <name evidence="19" type="ORF">CLLU_27490</name>
</gene>
<dbReference type="Gene3D" id="2.70.150.10">
    <property type="entry name" value="Calcium-transporting ATPase, cytoplasmic transduction domain A"/>
    <property type="match status" value="1"/>
</dbReference>
<dbReference type="InterPro" id="IPR036412">
    <property type="entry name" value="HAD-like_sf"/>
</dbReference>
<evidence type="ECO:0000313" key="19">
    <source>
        <dbReference type="EMBL" id="PRR82863.1"/>
    </source>
</evidence>
<dbReference type="SUPFAM" id="SSF81665">
    <property type="entry name" value="Calcium ATPase, transmembrane domain M"/>
    <property type="match status" value="1"/>
</dbReference>
<dbReference type="Pfam" id="PF00702">
    <property type="entry name" value="Hydrolase"/>
    <property type="match status" value="1"/>
</dbReference>
<dbReference type="Pfam" id="PF00122">
    <property type="entry name" value="E1-E2_ATPase"/>
    <property type="match status" value="1"/>
</dbReference>
<dbReference type="EMBL" id="PVXP01000050">
    <property type="protein sequence ID" value="PRR82863.1"/>
    <property type="molecule type" value="Genomic_DNA"/>
</dbReference>
<name>A0A2T0BG98_9CLOT</name>
<dbReference type="PANTHER" id="PTHR48085">
    <property type="entry name" value="CADMIUM/ZINC-TRANSPORTING ATPASE HMA2-RELATED"/>
    <property type="match status" value="1"/>
</dbReference>
<dbReference type="GO" id="GO:0016887">
    <property type="term" value="F:ATP hydrolysis activity"/>
    <property type="evidence" value="ECO:0007669"/>
    <property type="project" value="InterPro"/>
</dbReference>
<dbReference type="GO" id="GO:0016463">
    <property type="term" value="F:P-type zinc transporter activity"/>
    <property type="evidence" value="ECO:0007669"/>
    <property type="project" value="UniProtKB-EC"/>
</dbReference>
<dbReference type="GO" id="GO:0005886">
    <property type="term" value="C:plasma membrane"/>
    <property type="evidence" value="ECO:0007669"/>
    <property type="project" value="UniProtKB-SubCell"/>
</dbReference>
<protein>
    <submittedName>
        <fullName evidence="19">Cadmium, zinc and cobalt-transporting ATPase</fullName>
        <ecNumber evidence="19">3.6.3.3</ecNumber>
    </submittedName>
</protein>
<reference evidence="19 20" key="1">
    <citation type="submission" date="2018-03" db="EMBL/GenBank/DDBJ databases">
        <title>Genome sequence of Clostridium luticellarii DSM 29923.</title>
        <authorList>
            <person name="Poehlein A."/>
            <person name="Daniel R."/>
        </authorList>
    </citation>
    <scope>NUCLEOTIDE SEQUENCE [LARGE SCALE GENOMIC DNA]</scope>
    <source>
        <strain evidence="19 20">DSM 29923</strain>
    </source>
</reference>
<feature type="transmembrane region" description="Helical" evidence="17">
    <location>
        <begin position="141"/>
        <end position="160"/>
    </location>
</feature>
<dbReference type="InterPro" id="IPR051014">
    <property type="entry name" value="Cation_Transport_ATPase_IB"/>
</dbReference>
<evidence type="ECO:0000256" key="5">
    <source>
        <dbReference type="ARBA" id="ARBA00022553"/>
    </source>
</evidence>
<dbReference type="InterPro" id="IPR027256">
    <property type="entry name" value="P-typ_ATPase_IB"/>
</dbReference>
<dbReference type="PROSITE" id="PS00154">
    <property type="entry name" value="ATPASE_E1_E2"/>
    <property type="match status" value="1"/>
</dbReference>
<dbReference type="GO" id="GO:0005524">
    <property type="term" value="F:ATP binding"/>
    <property type="evidence" value="ECO:0007669"/>
    <property type="project" value="UniProtKB-UniRule"/>
</dbReference>
<sequence>MNMTAGGKLQEDRNVNEKDNCKRKEFILEDLCCANCASKIENQVKNIPEVKTAYLNFLSKKLVIQLEDEEKLNYVIKKIKNIVNTIEPEVKVLYDVKSTESGKNENCDKTKNGRTGNAILGIGILLYIIAMIFDFQFKIEMVLYLISYVAVGKEILLKAVRNTVRGQLFDENFLMCVASIGAFSIKQFPEAVAVMLFYRVGEYFQDKAVDHSRKSISDLMNIKPDFANVKVKDGVKKMSPEKVNIGDIILVKPGEKIPLDGKIINGSSMIDTSALTGESVPRSVSIDDEVLSGFINKNGVLSVKVTKEFGQSTAAKILDLVQNASSKKAPTENFITKFARYYTPTIVILSLMLAVLPPVLISGETFSTWLYRALIFLVVSCPCALVISIPLGFFGGIGSASKNGILVKGGNYLEALNDVNTVVFDKTGTLTRGVFEVTKVKSFGNFEEEDVLRYASCAEVYSNHPISISILKAYNREIERGLIEDCSEIPGKGIEAAVGGIQVLVGNESLMADNKIPAEKIQEIGTIVHVAVGRKYAGYIVISDEIREDSKEAVKNLKKIGIEKVVMLTGDSYSAGKRVAENIGLDEAYTELLPDEKVKKLEEIYNENHRRHKLVFVGDGINDAPVLARSDVGVAMGGIGSDAAIEAADVVIMTDEPSKLSVAIKIARKTKKVVVQNIVIALGVKFIILILGALGMANIWEAVFGDVGVALIAVLNSMRTMKF</sequence>
<dbReference type="GO" id="GO:0008551">
    <property type="term" value="F:P-type cadmium transporter activity"/>
    <property type="evidence" value="ECO:0007669"/>
    <property type="project" value="UniProtKB-EC"/>
</dbReference>
<dbReference type="SFLD" id="SFLDS00003">
    <property type="entry name" value="Haloacid_Dehalogenase"/>
    <property type="match status" value="1"/>
</dbReference>
<evidence type="ECO:0000313" key="20">
    <source>
        <dbReference type="Proteomes" id="UP000237798"/>
    </source>
</evidence>
<keyword evidence="5" id="KW-0597">Phosphoprotein</keyword>
<accession>A0A2T0BG98</accession>
<dbReference type="PROSITE" id="PS50846">
    <property type="entry name" value="HMA_2"/>
    <property type="match status" value="1"/>
</dbReference>
<dbReference type="CDD" id="cd07548">
    <property type="entry name" value="P-type_ATPase-Cd_Zn_Co_like"/>
    <property type="match status" value="1"/>
</dbReference>
<keyword evidence="10 17" id="KW-0067">ATP-binding</keyword>
<dbReference type="PRINTS" id="PR00941">
    <property type="entry name" value="CDATPASE"/>
</dbReference>
<comment type="caution">
    <text evidence="19">The sequence shown here is derived from an EMBL/GenBank/DDBJ whole genome shotgun (WGS) entry which is preliminary data.</text>
</comment>
<evidence type="ECO:0000256" key="9">
    <source>
        <dbReference type="ARBA" id="ARBA00022833"/>
    </source>
</evidence>
<evidence type="ECO:0000259" key="18">
    <source>
        <dbReference type="PROSITE" id="PS50846"/>
    </source>
</evidence>
<dbReference type="CDD" id="cd00371">
    <property type="entry name" value="HMA"/>
    <property type="match status" value="1"/>
</dbReference>
<dbReference type="NCBIfam" id="TIGR01494">
    <property type="entry name" value="ATPase_P-type"/>
    <property type="match status" value="1"/>
</dbReference>
<keyword evidence="6 17" id="KW-0812">Transmembrane</keyword>
<comment type="subcellular location">
    <subcellularLocation>
        <location evidence="1">Cell membrane</location>
        <topology evidence="1">Multi-pass membrane protein</topology>
    </subcellularLocation>
</comment>
<dbReference type="Pfam" id="PF00403">
    <property type="entry name" value="HMA"/>
    <property type="match status" value="1"/>
</dbReference>
<feature type="domain" description="HMA" evidence="18">
    <location>
        <begin position="22"/>
        <end position="91"/>
    </location>
</feature>
<keyword evidence="7 17" id="KW-0479">Metal-binding</keyword>
<dbReference type="Gene3D" id="3.40.50.1000">
    <property type="entry name" value="HAD superfamily/HAD-like"/>
    <property type="match status" value="1"/>
</dbReference>
<dbReference type="PRINTS" id="PR00119">
    <property type="entry name" value="CATATPASE"/>
</dbReference>
<keyword evidence="13 17" id="KW-1133">Transmembrane helix</keyword>
<keyword evidence="9" id="KW-0862">Zinc</keyword>
<comment type="similarity">
    <text evidence="2 17">Belongs to the cation transport ATPase (P-type) (TC 3.A.3) family. Type IB subfamily.</text>
</comment>
<feature type="transmembrane region" description="Helical" evidence="17">
    <location>
        <begin position="673"/>
        <end position="693"/>
    </location>
</feature>
<dbReference type="InterPro" id="IPR036163">
    <property type="entry name" value="HMA_dom_sf"/>
</dbReference>
<dbReference type="Proteomes" id="UP000237798">
    <property type="component" value="Unassembled WGS sequence"/>
</dbReference>
<dbReference type="SFLD" id="SFLDG00002">
    <property type="entry name" value="C1.7:_P-type_atpase_like"/>
    <property type="match status" value="1"/>
</dbReference>
<dbReference type="RefSeq" id="WP_106010337.1">
    <property type="nucleotide sequence ID" value="NZ_JALCPJ010000011.1"/>
</dbReference>
<dbReference type="InterPro" id="IPR006121">
    <property type="entry name" value="HMA_dom"/>
</dbReference>
<keyword evidence="19" id="KW-0378">Hydrolase</keyword>
<comment type="catalytic activity">
    <reaction evidence="16">
        <text>Cd(2+)(in) + ATP + H2O = Cd(2+)(out) + ADP + phosphate + H(+)</text>
        <dbReference type="Rhea" id="RHEA:12132"/>
        <dbReference type="ChEBI" id="CHEBI:15377"/>
        <dbReference type="ChEBI" id="CHEBI:15378"/>
        <dbReference type="ChEBI" id="CHEBI:30616"/>
        <dbReference type="ChEBI" id="CHEBI:43474"/>
        <dbReference type="ChEBI" id="CHEBI:48775"/>
        <dbReference type="ChEBI" id="CHEBI:456216"/>
        <dbReference type="EC" id="7.2.2.21"/>
    </reaction>
</comment>
<dbReference type="InterPro" id="IPR018303">
    <property type="entry name" value="ATPase_P-typ_P_site"/>
</dbReference>
<dbReference type="PANTHER" id="PTHR48085:SF5">
    <property type="entry name" value="CADMIUM_ZINC-TRANSPORTING ATPASE HMA4-RELATED"/>
    <property type="match status" value="1"/>
</dbReference>
<dbReference type="NCBIfam" id="TIGR01512">
    <property type="entry name" value="ATPase-IB2_Cd"/>
    <property type="match status" value="1"/>
</dbReference>
<evidence type="ECO:0000256" key="15">
    <source>
        <dbReference type="ARBA" id="ARBA00047308"/>
    </source>
</evidence>
<dbReference type="FunFam" id="3.40.1110.10:FF:000066">
    <property type="entry name" value="Cadmium-translocating P-type ATPase"/>
    <property type="match status" value="1"/>
</dbReference>
<comment type="catalytic activity">
    <reaction evidence="15">
        <text>Zn(2+)(in) + ATP + H2O = Zn(2+)(out) + ADP + phosphate + H(+)</text>
        <dbReference type="Rhea" id="RHEA:20621"/>
        <dbReference type="ChEBI" id="CHEBI:15377"/>
        <dbReference type="ChEBI" id="CHEBI:15378"/>
        <dbReference type="ChEBI" id="CHEBI:29105"/>
        <dbReference type="ChEBI" id="CHEBI:30616"/>
        <dbReference type="ChEBI" id="CHEBI:43474"/>
        <dbReference type="ChEBI" id="CHEBI:456216"/>
        <dbReference type="EC" id="7.2.2.12"/>
    </reaction>
</comment>
<feature type="transmembrane region" description="Helical" evidence="17">
    <location>
        <begin position="341"/>
        <end position="361"/>
    </location>
</feature>
<dbReference type="AlphaFoldDB" id="A0A2T0BG98"/>
<dbReference type="NCBIfam" id="TIGR01525">
    <property type="entry name" value="ATPase-IB_hvy"/>
    <property type="match status" value="1"/>
</dbReference>
<evidence type="ECO:0000256" key="12">
    <source>
        <dbReference type="ARBA" id="ARBA00022967"/>
    </source>
</evidence>
<dbReference type="InterPro" id="IPR044492">
    <property type="entry name" value="P_typ_ATPase_HD_dom"/>
</dbReference>
<evidence type="ECO:0000256" key="17">
    <source>
        <dbReference type="RuleBase" id="RU362081"/>
    </source>
</evidence>
<dbReference type="SUPFAM" id="SSF81653">
    <property type="entry name" value="Calcium ATPase, transduction domain A"/>
    <property type="match status" value="1"/>
</dbReference>
<evidence type="ECO:0000256" key="10">
    <source>
        <dbReference type="ARBA" id="ARBA00022840"/>
    </source>
</evidence>
<dbReference type="InterPro" id="IPR001757">
    <property type="entry name" value="P_typ_ATPase"/>
</dbReference>
<dbReference type="SFLD" id="SFLDF00027">
    <property type="entry name" value="p-type_atpase"/>
    <property type="match status" value="1"/>
</dbReference>
<evidence type="ECO:0000256" key="1">
    <source>
        <dbReference type="ARBA" id="ARBA00004651"/>
    </source>
</evidence>
<evidence type="ECO:0000256" key="3">
    <source>
        <dbReference type="ARBA" id="ARBA00022475"/>
    </source>
</evidence>
<proteinExistence type="inferred from homology"/>
<dbReference type="FunFam" id="2.70.150.10:FF:000002">
    <property type="entry name" value="Copper-transporting ATPase 1, putative"/>
    <property type="match status" value="1"/>
</dbReference>
<dbReference type="Gene3D" id="3.40.1110.10">
    <property type="entry name" value="Calcium-transporting ATPase, cytoplasmic domain N"/>
    <property type="match status" value="1"/>
</dbReference>
<evidence type="ECO:0000256" key="16">
    <source>
        <dbReference type="ARBA" id="ARBA00049338"/>
    </source>
</evidence>
<dbReference type="InterPro" id="IPR023299">
    <property type="entry name" value="ATPase_P-typ_cyto_dom_N"/>
</dbReference>
<dbReference type="InterPro" id="IPR059000">
    <property type="entry name" value="ATPase_P-type_domA"/>
</dbReference>
<organism evidence="19 20">
    <name type="scientific">Clostridium luticellarii</name>
    <dbReference type="NCBI Taxonomy" id="1691940"/>
    <lineage>
        <taxon>Bacteria</taxon>
        <taxon>Bacillati</taxon>
        <taxon>Bacillota</taxon>
        <taxon>Clostridia</taxon>
        <taxon>Eubacteriales</taxon>
        <taxon>Clostridiaceae</taxon>
        <taxon>Clostridium</taxon>
    </lineage>
</organism>
<evidence type="ECO:0000256" key="7">
    <source>
        <dbReference type="ARBA" id="ARBA00022723"/>
    </source>
</evidence>